<feature type="compositionally biased region" description="Low complexity" evidence="2">
    <location>
        <begin position="1"/>
        <end position="19"/>
    </location>
</feature>
<feature type="region of interest" description="Disordered" evidence="2">
    <location>
        <begin position="510"/>
        <end position="794"/>
    </location>
</feature>
<evidence type="ECO:0000256" key="1">
    <source>
        <dbReference type="SAM" id="Coils"/>
    </source>
</evidence>
<feature type="coiled-coil region" evidence="1">
    <location>
        <begin position="251"/>
        <end position="285"/>
    </location>
</feature>
<feature type="region of interest" description="Disordered" evidence="2">
    <location>
        <begin position="156"/>
        <end position="235"/>
    </location>
</feature>
<feature type="region of interest" description="Disordered" evidence="2">
    <location>
        <begin position="308"/>
        <end position="467"/>
    </location>
</feature>
<sequence>MDSFPPSSTSSPPHGGSPAAAPPLPLIVLTPEELVSAPHEVLVSLVARLQDEHARVNERVEHLEGEVLEERDERRRIEKEAEGAKGRVDELLADQGRMDEELGGRIEVLEKLRGTIRTLEREKRDVVKRYREQSETFESERQAWYDQEQHYKLRLSNLTSGSRRSGRMPAPTAHDHVEEGGTGPSDGEDPPETPRADPASLSRSSSSSPAPSASSTRSGTPSTSATSDSTTSPTAAELSLRAQLDTLTTAHSSLSSTLHKLQNEMADLKRVYQDVQEQNESYEILLGEKTLSGEVRSTALFRQSFSWGESGLGDDHAAPGEVSYGGAFGFSGGLDPVGEEEELPLSSDEDDTDSGADDDEDGDEIERVLLESKGTGSPHSGAVAAERAERRRSRRAAKRGSVAGPAGGLDLAAELEAAAVQDEQDEGVAERLRAKAERREKRREEKRLKRKASASQMQRAGSLAGLTESELQHEVMQLREANKALALYLDKIVDRVCSQEGFEKVLAIDYRNTPKPNAPTSPETPGPPLPDKKPRPASIGFFRSTATPTTAAWTPVRRVEPSTPLSTASFVTAPSATPTSPTGPRKSGGGVWDSVASVFSLSRSTSSAAPPSPAPTGGMKPLMLADPAARKVEFGDEFEDDEDRRERERIRAEMVQLGFDPPPAPRLAAGASPRPASSTSPSPSPSLGGGRSPGESSLRDSERARALEALERQDAARGATLTEMPQRRMSLLGQRKNSARTNSELGLGIEGAPLPAIPATEDEAQPATGAATESGPRKALRRLSAAWSSPPVGS</sequence>
<evidence type="ECO:0000313" key="4">
    <source>
        <dbReference type="Proteomes" id="UP000311382"/>
    </source>
</evidence>
<feature type="compositionally biased region" description="Acidic residues" evidence="2">
    <location>
        <begin position="337"/>
        <end position="364"/>
    </location>
</feature>
<accession>A0A5C5FWC6</accession>
<feature type="compositionally biased region" description="Low complexity" evidence="2">
    <location>
        <begin position="399"/>
        <end position="421"/>
    </location>
</feature>
<proteinExistence type="predicted"/>
<feature type="compositionally biased region" description="Low complexity" evidence="2">
    <location>
        <begin position="666"/>
        <end position="681"/>
    </location>
</feature>
<dbReference type="OrthoDB" id="2121319at2759"/>
<comment type="caution">
    <text evidence="3">The sequence shown here is derived from an EMBL/GenBank/DDBJ whole genome shotgun (WGS) entry which is preliminary data.</text>
</comment>
<evidence type="ECO:0000256" key="2">
    <source>
        <dbReference type="SAM" id="MobiDB-lite"/>
    </source>
</evidence>
<dbReference type="EMBL" id="SOZI01000048">
    <property type="protein sequence ID" value="TNY21237.1"/>
    <property type="molecule type" value="Genomic_DNA"/>
</dbReference>
<dbReference type="PANTHER" id="PTHR38120">
    <property type="entry name" value="EXPRESSED PROTEIN"/>
    <property type="match status" value="1"/>
</dbReference>
<keyword evidence="4" id="KW-1185">Reference proteome</keyword>
<dbReference type="PANTHER" id="PTHR38120:SF1">
    <property type="entry name" value="M PROTEIN, SEROTYPE 2.1"/>
    <property type="match status" value="1"/>
</dbReference>
<feature type="compositionally biased region" description="Basic and acidic residues" evidence="2">
    <location>
        <begin position="428"/>
        <end position="447"/>
    </location>
</feature>
<reference evidence="3 4" key="1">
    <citation type="submission" date="2019-03" db="EMBL/GenBank/DDBJ databases">
        <title>Rhodosporidium diobovatum UCD-FST 08-225 genome sequencing, assembly, and annotation.</title>
        <authorList>
            <person name="Fakankun I.U."/>
            <person name="Fristensky B."/>
            <person name="Levin D.B."/>
        </authorList>
    </citation>
    <scope>NUCLEOTIDE SEQUENCE [LARGE SCALE GENOMIC DNA]</scope>
    <source>
        <strain evidence="3 4">UCD-FST 08-225</strain>
    </source>
</reference>
<gene>
    <name evidence="3" type="ORF">DMC30DRAFT_211185</name>
</gene>
<dbReference type="Proteomes" id="UP000311382">
    <property type="component" value="Unassembled WGS sequence"/>
</dbReference>
<name>A0A5C5FWC6_9BASI</name>
<dbReference type="STRING" id="5288.A0A5C5FWC6"/>
<feature type="compositionally biased region" description="Polar residues" evidence="2">
    <location>
        <begin position="735"/>
        <end position="744"/>
    </location>
</feature>
<organism evidence="3 4">
    <name type="scientific">Rhodotorula diobovata</name>
    <dbReference type="NCBI Taxonomy" id="5288"/>
    <lineage>
        <taxon>Eukaryota</taxon>
        <taxon>Fungi</taxon>
        <taxon>Dikarya</taxon>
        <taxon>Basidiomycota</taxon>
        <taxon>Pucciniomycotina</taxon>
        <taxon>Microbotryomycetes</taxon>
        <taxon>Sporidiobolales</taxon>
        <taxon>Sporidiobolaceae</taxon>
        <taxon>Rhodotorula</taxon>
    </lineage>
</organism>
<feature type="coiled-coil region" evidence="1">
    <location>
        <begin position="46"/>
        <end position="136"/>
    </location>
</feature>
<dbReference type="AlphaFoldDB" id="A0A5C5FWC6"/>
<feature type="compositionally biased region" description="Low complexity" evidence="2">
    <location>
        <begin position="545"/>
        <end position="555"/>
    </location>
</feature>
<keyword evidence="1" id="KW-0175">Coiled coil</keyword>
<feature type="compositionally biased region" description="Pro residues" evidence="2">
    <location>
        <begin position="516"/>
        <end position="529"/>
    </location>
</feature>
<evidence type="ECO:0000313" key="3">
    <source>
        <dbReference type="EMBL" id="TNY21237.1"/>
    </source>
</evidence>
<feature type="region of interest" description="Disordered" evidence="2">
    <location>
        <begin position="1"/>
        <end position="24"/>
    </location>
</feature>
<protein>
    <submittedName>
        <fullName evidence="3">Uncharacterized protein</fullName>
    </submittedName>
</protein>
<feature type="compositionally biased region" description="Low complexity" evidence="2">
    <location>
        <begin position="566"/>
        <end position="584"/>
    </location>
</feature>
<feature type="compositionally biased region" description="Low complexity" evidence="2">
    <location>
        <begin position="594"/>
        <end position="609"/>
    </location>
</feature>
<feature type="compositionally biased region" description="Basic and acidic residues" evidence="2">
    <location>
        <begin position="697"/>
        <end position="715"/>
    </location>
</feature>
<feature type="compositionally biased region" description="Low complexity" evidence="2">
    <location>
        <begin position="198"/>
        <end position="235"/>
    </location>
</feature>